<dbReference type="InterPro" id="IPR011006">
    <property type="entry name" value="CheY-like_superfamily"/>
</dbReference>
<feature type="domain" description="Response regulatory" evidence="2">
    <location>
        <begin position="5"/>
        <end position="145"/>
    </location>
</feature>
<dbReference type="PROSITE" id="PS50110">
    <property type="entry name" value="RESPONSE_REGULATORY"/>
    <property type="match status" value="1"/>
</dbReference>
<comment type="caution">
    <text evidence="3">The sequence shown here is derived from an EMBL/GenBank/DDBJ whole genome shotgun (WGS) entry which is preliminary data.</text>
</comment>
<dbReference type="EMBL" id="VUOB01000112">
    <property type="protein sequence ID" value="KAA2247309.1"/>
    <property type="molecule type" value="Genomic_DNA"/>
</dbReference>
<dbReference type="Gene3D" id="3.40.50.2300">
    <property type="match status" value="1"/>
</dbReference>
<gene>
    <name evidence="3" type="ORF">F0L68_40230</name>
</gene>
<evidence type="ECO:0000313" key="4">
    <source>
        <dbReference type="Proteomes" id="UP000323454"/>
    </source>
</evidence>
<keyword evidence="4" id="KW-1185">Reference proteome</keyword>
<protein>
    <submittedName>
        <fullName evidence="3">Response regulator transcription factor</fullName>
    </submittedName>
</protein>
<evidence type="ECO:0000256" key="1">
    <source>
        <dbReference type="PROSITE-ProRule" id="PRU00169"/>
    </source>
</evidence>
<dbReference type="InterPro" id="IPR001789">
    <property type="entry name" value="Sig_transdc_resp-reg_receiver"/>
</dbReference>
<reference evidence="3 4" key="1">
    <citation type="submission" date="2019-09" db="EMBL/GenBank/DDBJ databases">
        <title>Goodfellowia gen. nov., a new genus of the Pseudonocardineae related to Actinoalloteichus, containing Goodfellowia coeruleoviolacea gen. nov., comb. nov. gen. nov., comb. nov.</title>
        <authorList>
            <person name="Labeda D."/>
        </authorList>
    </citation>
    <scope>NUCLEOTIDE SEQUENCE [LARGE SCALE GENOMIC DNA]</scope>
    <source>
        <strain evidence="3 4">AN110305</strain>
    </source>
</reference>
<name>A0A5B2WAT3_9PSEU</name>
<dbReference type="SUPFAM" id="SSF52172">
    <property type="entry name" value="CheY-like"/>
    <property type="match status" value="1"/>
</dbReference>
<dbReference type="OrthoDB" id="3673815at2"/>
<evidence type="ECO:0000313" key="3">
    <source>
        <dbReference type="EMBL" id="KAA2247309.1"/>
    </source>
</evidence>
<accession>A0A5B2WAT3</accession>
<dbReference type="GO" id="GO:0000160">
    <property type="term" value="P:phosphorelay signal transduction system"/>
    <property type="evidence" value="ECO:0007669"/>
    <property type="project" value="InterPro"/>
</dbReference>
<sequence>MDALRILIVEDEGVSVEAAINALRTAASAAIDVVSGPFEAIEKMKAESYDVALVDMLFRTESDEFETRRRLGRIGLDGGQLHQSGLAVLHAIAKLGLPTRPVIWSGGAPNRRIHMIFAHEVMGCRVMCAKEASGDLPRAVAAALQGSEYMHPVLGMYLTPDYARPLKETLLASPARLRIWRAMASGQHQHKAIAKSAGVKPSTIRKSMDDLRSKLLEFDPGYPANGSPSTELIRYVAQNWEFFLDDTVRAMFP</sequence>
<reference evidence="3 4" key="2">
    <citation type="submission" date="2019-09" db="EMBL/GenBank/DDBJ databases">
        <authorList>
            <person name="Jin C."/>
        </authorList>
    </citation>
    <scope>NUCLEOTIDE SEQUENCE [LARGE SCALE GENOMIC DNA]</scope>
    <source>
        <strain evidence="3 4">AN110305</strain>
    </source>
</reference>
<dbReference type="AlphaFoldDB" id="A0A5B2WAT3"/>
<organism evidence="3 4">
    <name type="scientific">Solihabitans fulvus</name>
    <dbReference type="NCBI Taxonomy" id="1892852"/>
    <lineage>
        <taxon>Bacteria</taxon>
        <taxon>Bacillati</taxon>
        <taxon>Actinomycetota</taxon>
        <taxon>Actinomycetes</taxon>
        <taxon>Pseudonocardiales</taxon>
        <taxon>Pseudonocardiaceae</taxon>
        <taxon>Solihabitans</taxon>
    </lineage>
</organism>
<feature type="modified residue" description="4-aspartylphosphate" evidence="1">
    <location>
        <position position="55"/>
    </location>
</feature>
<evidence type="ECO:0000259" key="2">
    <source>
        <dbReference type="PROSITE" id="PS50110"/>
    </source>
</evidence>
<dbReference type="Proteomes" id="UP000323454">
    <property type="component" value="Unassembled WGS sequence"/>
</dbReference>
<keyword evidence="1" id="KW-0597">Phosphoprotein</keyword>
<dbReference type="RefSeq" id="WP_149855180.1">
    <property type="nucleotide sequence ID" value="NZ_VUOB01000112.1"/>
</dbReference>
<proteinExistence type="predicted"/>